<evidence type="ECO:0000313" key="1">
    <source>
        <dbReference type="EMBL" id="EFB91581.1"/>
    </source>
</evidence>
<comment type="caution">
    <text evidence="1">The sequence shown here is derived from an EMBL/GenBank/DDBJ whole genome shotgun (WGS) entry which is preliminary data.</text>
</comment>
<gene>
    <name evidence="1" type="ORF">HMPREF7215_1439</name>
</gene>
<dbReference type="EMBL" id="ADFP01000029">
    <property type="protein sequence ID" value="EFB91581.1"/>
    <property type="molecule type" value="Genomic_DNA"/>
</dbReference>
<name>A0ABM9ZXE7_9BACT</name>
<organism evidence="1 2">
    <name type="scientific">Pyramidobacter piscolens W5455</name>
    <dbReference type="NCBI Taxonomy" id="352165"/>
    <lineage>
        <taxon>Bacteria</taxon>
        <taxon>Thermotogati</taxon>
        <taxon>Synergistota</taxon>
        <taxon>Synergistia</taxon>
        <taxon>Synergistales</taxon>
        <taxon>Dethiosulfovibrionaceae</taxon>
        <taxon>Pyramidobacter</taxon>
    </lineage>
</organism>
<proteinExistence type="predicted"/>
<keyword evidence="2" id="KW-1185">Reference proteome</keyword>
<dbReference type="Proteomes" id="UP000006462">
    <property type="component" value="Unassembled WGS sequence"/>
</dbReference>
<reference evidence="1 2" key="1">
    <citation type="submission" date="2009-12" db="EMBL/GenBank/DDBJ databases">
        <authorList>
            <person name="Shrivastava S."/>
            <person name="Madupu R."/>
            <person name="Durkin A.S."/>
            <person name="Torralba M."/>
            <person name="Methe B."/>
            <person name="Sutton G.G."/>
            <person name="Strausberg R.L."/>
            <person name="Nelson K.E."/>
        </authorList>
    </citation>
    <scope>NUCLEOTIDE SEQUENCE [LARGE SCALE GENOMIC DNA]</scope>
    <source>
        <strain evidence="1 2">W5455</strain>
    </source>
</reference>
<sequence>MFHVEHLRFALAILKRRQASPRVRAAPFPYGPCRWGFEKTARFAPPFRQNGIFAVKRLQEGSFCAMASHFSLLL</sequence>
<protein>
    <submittedName>
        <fullName evidence="1">Uncharacterized protein</fullName>
    </submittedName>
</protein>
<accession>A0ABM9ZXE7</accession>
<evidence type="ECO:0000313" key="2">
    <source>
        <dbReference type="Proteomes" id="UP000006462"/>
    </source>
</evidence>